<evidence type="ECO:0000256" key="1">
    <source>
        <dbReference type="SAM" id="MobiDB-lite"/>
    </source>
</evidence>
<accession>A0A9J6DQX4</accession>
<reference evidence="2" key="2">
    <citation type="submission" date="2021-09" db="EMBL/GenBank/DDBJ databases">
        <authorList>
            <person name="Jia N."/>
            <person name="Wang J."/>
            <person name="Shi W."/>
            <person name="Du L."/>
            <person name="Sun Y."/>
            <person name="Zhan W."/>
            <person name="Jiang J."/>
            <person name="Wang Q."/>
            <person name="Zhang B."/>
            <person name="Ji P."/>
            <person name="Sakyi L.B."/>
            <person name="Cui X."/>
            <person name="Yuan T."/>
            <person name="Jiang B."/>
            <person name="Yang W."/>
            <person name="Lam T.T.-Y."/>
            <person name="Chang Q."/>
            <person name="Ding S."/>
            <person name="Wang X."/>
            <person name="Zhu J."/>
            <person name="Ruan X."/>
            <person name="Zhao L."/>
            <person name="Wei J."/>
            <person name="Que T."/>
            <person name="Du C."/>
            <person name="Cheng J."/>
            <person name="Dai P."/>
            <person name="Han X."/>
            <person name="Huang E."/>
            <person name="Gao Y."/>
            <person name="Liu J."/>
            <person name="Shao H."/>
            <person name="Ye R."/>
            <person name="Li L."/>
            <person name="Wei W."/>
            <person name="Wang X."/>
            <person name="Wang C."/>
            <person name="Huo Q."/>
            <person name="Li W."/>
            <person name="Guo W."/>
            <person name="Chen H."/>
            <person name="Chen S."/>
            <person name="Zhou L."/>
            <person name="Zhou L."/>
            <person name="Ni X."/>
            <person name="Tian J."/>
            <person name="Zhou Y."/>
            <person name="Sheng Y."/>
            <person name="Liu T."/>
            <person name="Pan Y."/>
            <person name="Xia L."/>
            <person name="Li J."/>
            <person name="Zhao F."/>
            <person name="Cao W."/>
        </authorList>
    </citation>
    <scope>NUCLEOTIDE SEQUENCE</scope>
    <source>
        <strain evidence="2">Rmic-2018</strain>
        <tissue evidence="2">Larvae</tissue>
    </source>
</reference>
<sequence length="206" mass="22193">MASPQSPADRPDSRSEEGEVRSKGFVCEVDSDVAVAGTVTGSDIVAEVLDGEGESADEDDDIRIIIRTREGFNIAWGGSTTIAETISTWAGISPLEQQGDTLCPNIKQNILLASTPKREQANRYVRVKEIRIADETYEVSAYEVAPHSKCKCVIRGIPVQDGSAGIDAKIVNDRNTLALAAKRIGSTTTVIVAFDGHRVPNFVRYG</sequence>
<evidence type="ECO:0000313" key="2">
    <source>
        <dbReference type="EMBL" id="KAH8024353.1"/>
    </source>
</evidence>
<feature type="region of interest" description="Disordered" evidence="1">
    <location>
        <begin position="1"/>
        <end position="23"/>
    </location>
</feature>
<keyword evidence="3" id="KW-1185">Reference proteome</keyword>
<reference evidence="2" key="1">
    <citation type="journal article" date="2020" name="Cell">
        <title>Large-Scale Comparative Analyses of Tick Genomes Elucidate Their Genetic Diversity and Vector Capacities.</title>
        <authorList>
            <consortium name="Tick Genome and Microbiome Consortium (TIGMIC)"/>
            <person name="Jia N."/>
            <person name="Wang J."/>
            <person name="Shi W."/>
            <person name="Du L."/>
            <person name="Sun Y."/>
            <person name="Zhan W."/>
            <person name="Jiang J.F."/>
            <person name="Wang Q."/>
            <person name="Zhang B."/>
            <person name="Ji P."/>
            <person name="Bell-Sakyi L."/>
            <person name="Cui X.M."/>
            <person name="Yuan T.T."/>
            <person name="Jiang B.G."/>
            <person name="Yang W.F."/>
            <person name="Lam T.T."/>
            <person name="Chang Q.C."/>
            <person name="Ding S.J."/>
            <person name="Wang X.J."/>
            <person name="Zhu J.G."/>
            <person name="Ruan X.D."/>
            <person name="Zhao L."/>
            <person name="Wei J.T."/>
            <person name="Ye R.Z."/>
            <person name="Que T.C."/>
            <person name="Du C.H."/>
            <person name="Zhou Y.H."/>
            <person name="Cheng J.X."/>
            <person name="Dai P.F."/>
            <person name="Guo W.B."/>
            <person name="Han X.H."/>
            <person name="Huang E.J."/>
            <person name="Li L.F."/>
            <person name="Wei W."/>
            <person name="Gao Y.C."/>
            <person name="Liu J.Z."/>
            <person name="Shao H.Z."/>
            <person name="Wang X."/>
            <person name="Wang C.C."/>
            <person name="Yang T.C."/>
            <person name="Huo Q.B."/>
            <person name="Li W."/>
            <person name="Chen H.Y."/>
            <person name="Chen S.E."/>
            <person name="Zhou L.G."/>
            <person name="Ni X.B."/>
            <person name="Tian J.H."/>
            <person name="Sheng Y."/>
            <person name="Liu T."/>
            <person name="Pan Y.S."/>
            <person name="Xia L.Y."/>
            <person name="Li J."/>
            <person name="Zhao F."/>
            <person name="Cao W.C."/>
        </authorList>
    </citation>
    <scope>NUCLEOTIDE SEQUENCE</scope>
    <source>
        <strain evidence="2">Rmic-2018</strain>
    </source>
</reference>
<proteinExistence type="predicted"/>
<evidence type="ECO:0000313" key="3">
    <source>
        <dbReference type="Proteomes" id="UP000821866"/>
    </source>
</evidence>
<gene>
    <name evidence="2" type="ORF">HPB51_022837</name>
</gene>
<comment type="caution">
    <text evidence="2">The sequence shown here is derived from an EMBL/GenBank/DDBJ whole genome shotgun (WGS) entry which is preliminary data.</text>
</comment>
<dbReference type="EMBL" id="JABSTU010000008">
    <property type="protein sequence ID" value="KAH8024353.1"/>
    <property type="molecule type" value="Genomic_DNA"/>
</dbReference>
<dbReference type="Proteomes" id="UP000821866">
    <property type="component" value="Chromosome 6"/>
</dbReference>
<name>A0A9J6DQX4_RHIMP</name>
<organism evidence="2 3">
    <name type="scientific">Rhipicephalus microplus</name>
    <name type="common">Cattle tick</name>
    <name type="synonym">Boophilus microplus</name>
    <dbReference type="NCBI Taxonomy" id="6941"/>
    <lineage>
        <taxon>Eukaryota</taxon>
        <taxon>Metazoa</taxon>
        <taxon>Ecdysozoa</taxon>
        <taxon>Arthropoda</taxon>
        <taxon>Chelicerata</taxon>
        <taxon>Arachnida</taxon>
        <taxon>Acari</taxon>
        <taxon>Parasitiformes</taxon>
        <taxon>Ixodida</taxon>
        <taxon>Ixodoidea</taxon>
        <taxon>Ixodidae</taxon>
        <taxon>Rhipicephalinae</taxon>
        <taxon>Rhipicephalus</taxon>
        <taxon>Boophilus</taxon>
    </lineage>
</organism>
<dbReference type="AlphaFoldDB" id="A0A9J6DQX4"/>
<feature type="compositionally biased region" description="Basic and acidic residues" evidence="1">
    <location>
        <begin position="9"/>
        <end position="22"/>
    </location>
</feature>
<protein>
    <submittedName>
        <fullName evidence="2">Uncharacterized protein</fullName>
    </submittedName>
</protein>